<evidence type="ECO:0000256" key="1">
    <source>
        <dbReference type="ARBA" id="ARBA00022679"/>
    </source>
</evidence>
<dbReference type="InterPro" id="IPR003673">
    <property type="entry name" value="CoA-Trfase_fam_III"/>
</dbReference>
<dbReference type="Pfam" id="PF02515">
    <property type="entry name" value="CoA_transf_3"/>
    <property type="match status" value="1"/>
</dbReference>
<feature type="region of interest" description="Disordered" evidence="2">
    <location>
        <begin position="354"/>
        <end position="403"/>
    </location>
</feature>
<accession>A0A6B2JXF9</accession>
<keyword evidence="4" id="KW-1185">Reference proteome</keyword>
<keyword evidence="1 3" id="KW-0808">Transferase</keyword>
<sequence length="403" mass="43934">MNGMLKNIKVVEQGTFITGPCAGMMLADLGADVVKIESPNTGDPYRTYQEGLYSPHFQAYNRNKRSIALNLKEEEDKAVFEKLIAEADVFIQNFRPGAAERLGAGYEQLKAINPNLVYCSINGFGPDGPYRDRPSYDSVAQALSGFLGIVTDRDNPRFLGPALADAITGIYAAYGILGGLVSRGSTGTGALIEVSMLEAMTHFAIEPFTALFTLGQAPKGLDRPRLAQAHILRTKDDKLVALHLSSPEKFWDQLVEALDAGWMHEDERFNTRLARIDNYEVLGEELTKITQTKTRDEWVEIMGGSDVPFAPINEVEEVVEDPQVKHMGLIVDVEPDGEDAADHAVRPAVTINRSRATSIRPAPRLNADGDAIRQSLRDGSGWPALQPAAGTTPDGAAQARENV</sequence>
<reference evidence="3 4" key="1">
    <citation type="submission" date="2020-02" db="EMBL/GenBank/DDBJ databases">
        <title>Pseudoroseicyclus tamarix, sp. nov., isolated from offshore sediment of a Tamarix chinensis forest.</title>
        <authorList>
            <person name="Gai Y."/>
        </authorList>
    </citation>
    <scope>NUCLEOTIDE SEQUENCE [LARGE SCALE GENOMIC DNA]</scope>
    <source>
        <strain evidence="3 4">CLL3-39</strain>
    </source>
</reference>
<gene>
    <name evidence="3" type="ORF">GZA08_17795</name>
</gene>
<dbReference type="InterPro" id="IPR044855">
    <property type="entry name" value="CoA-Trfase_III_dom3_sf"/>
</dbReference>
<dbReference type="GO" id="GO:0008410">
    <property type="term" value="F:CoA-transferase activity"/>
    <property type="evidence" value="ECO:0007669"/>
    <property type="project" value="TreeGrafter"/>
</dbReference>
<protein>
    <submittedName>
        <fullName evidence="3">CoA transferase</fullName>
    </submittedName>
</protein>
<evidence type="ECO:0000313" key="4">
    <source>
        <dbReference type="Proteomes" id="UP000474757"/>
    </source>
</evidence>
<dbReference type="AlphaFoldDB" id="A0A6B2JXF9"/>
<dbReference type="InterPro" id="IPR050483">
    <property type="entry name" value="CoA-transferase_III_domain"/>
</dbReference>
<name>A0A6B2JXF9_9RHOB</name>
<evidence type="ECO:0000313" key="3">
    <source>
        <dbReference type="EMBL" id="NDV02820.1"/>
    </source>
</evidence>
<proteinExistence type="predicted"/>
<dbReference type="PANTHER" id="PTHR48207:SF3">
    <property type="entry name" value="SUCCINATE--HYDROXYMETHYLGLUTARATE COA-TRANSFERASE"/>
    <property type="match status" value="1"/>
</dbReference>
<dbReference type="Gene3D" id="3.40.50.10540">
    <property type="entry name" value="Crotonobetainyl-coa:carnitine coa-transferase, domain 1"/>
    <property type="match status" value="1"/>
</dbReference>
<dbReference type="PANTHER" id="PTHR48207">
    <property type="entry name" value="SUCCINATE--HYDROXYMETHYLGLUTARATE COA-TRANSFERASE"/>
    <property type="match status" value="1"/>
</dbReference>
<organism evidence="3 4">
    <name type="scientific">Pseudoroseicyclus tamaricis</name>
    <dbReference type="NCBI Taxonomy" id="2705421"/>
    <lineage>
        <taxon>Bacteria</taxon>
        <taxon>Pseudomonadati</taxon>
        <taxon>Pseudomonadota</taxon>
        <taxon>Alphaproteobacteria</taxon>
        <taxon>Rhodobacterales</taxon>
        <taxon>Paracoccaceae</taxon>
        <taxon>Pseudoroseicyclus</taxon>
    </lineage>
</organism>
<dbReference type="Proteomes" id="UP000474757">
    <property type="component" value="Unassembled WGS sequence"/>
</dbReference>
<evidence type="ECO:0000256" key="2">
    <source>
        <dbReference type="SAM" id="MobiDB-lite"/>
    </source>
</evidence>
<comment type="caution">
    <text evidence="3">The sequence shown here is derived from an EMBL/GenBank/DDBJ whole genome shotgun (WGS) entry which is preliminary data.</text>
</comment>
<dbReference type="SUPFAM" id="SSF89796">
    <property type="entry name" value="CoA-transferase family III (CaiB/BaiF)"/>
    <property type="match status" value="1"/>
</dbReference>
<dbReference type="Gene3D" id="3.30.1540.10">
    <property type="entry name" value="formyl-coa transferase, domain 3"/>
    <property type="match status" value="1"/>
</dbReference>
<dbReference type="EMBL" id="JAAGAB010000004">
    <property type="protein sequence ID" value="NDV02820.1"/>
    <property type="molecule type" value="Genomic_DNA"/>
</dbReference>
<dbReference type="InterPro" id="IPR023606">
    <property type="entry name" value="CoA-Trfase_III_dom_1_sf"/>
</dbReference>